<name>A0A437MDV2_9PROT</name>
<proteinExistence type="predicted"/>
<keyword evidence="4" id="KW-0276">Fatty acid metabolism</keyword>
<dbReference type="InterPro" id="IPR000089">
    <property type="entry name" value="Biotin_lipoyl"/>
</dbReference>
<keyword evidence="7" id="KW-1185">Reference proteome</keyword>
<dbReference type="SUPFAM" id="SSF51230">
    <property type="entry name" value="Single hybrid motif"/>
    <property type="match status" value="1"/>
</dbReference>
<evidence type="ECO:0000256" key="4">
    <source>
        <dbReference type="RuleBase" id="RU364072"/>
    </source>
</evidence>
<dbReference type="GO" id="GO:0009317">
    <property type="term" value="C:acetyl-CoA carboxylase complex"/>
    <property type="evidence" value="ECO:0007669"/>
    <property type="project" value="InterPro"/>
</dbReference>
<dbReference type="Pfam" id="PF00364">
    <property type="entry name" value="Biotin_lipoyl"/>
    <property type="match status" value="1"/>
</dbReference>
<dbReference type="InterPro" id="IPR050709">
    <property type="entry name" value="Biotin_Carboxyl_Carrier/Decarb"/>
</dbReference>
<protein>
    <recommendedName>
        <fullName evidence="2 4">Biotin carboxyl carrier protein of acetyl-CoA carboxylase</fullName>
    </recommendedName>
</protein>
<keyword evidence="4" id="KW-0443">Lipid metabolism</keyword>
<dbReference type="PRINTS" id="PR01071">
    <property type="entry name" value="ACOABIOTINCC"/>
</dbReference>
<feature type="domain" description="Lipoyl-binding" evidence="5">
    <location>
        <begin position="70"/>
        <end position="146"/>
    </location>
</feature>
<keyword evidence="3 4" id="KW-0092">Biotin</keyword>
<dbReference type="PANTHER" id="PTHR45266:SF3">
    <property type="entry name" value="OXALOACETATE DECARBOXYLASE ALPHA CHAIN"/>
    <property type="match status" value="1"/>
</dbReference>
<comment type="pathway">
    <text evidence="4">Lipid metabolism; fatty acid biosynthesis.</text>
</comment>
<dbReference type="UniPathway" id="UPA00094"/>
<dbReference type="GO" id="GO:0003989">
    <property type="term" value="F:acetyl-CoA carboxylase activity"/>
    <property type="evidence" value="ECO:0007669"/>
    <property type="project" value="InterPro"/>
</dbReference>
<evidence type="ECO:0000256" key="3">
    <source>
        <dbReference type="ARBA" id="ARBA00023267"/>
    </source>
</evidence>
<dbReference type="Gene3D" id="2.40.50.100">
    <property type="match status" value="1"/>
</dbReference>
<evidence type="ECO:0000256" key="2">
    <source>
        <dbReference type="ARBA" id="ARBA00017562"/>
    </source>
</evidence>
<evidence type="ECO:0000313" key="7">
    <source>
        <dbReference type="Proteomes" id="UP000282957"/>
    </source>
</evidence>
<dbReference type="EMBL" id="SACL01000005">
    <property type="protein sequence ID" value="RVT95821.1"/>
    <property type="molecule type" value="Genomic_DNA"/>
</dbReference>
<keyword evidence="4" id="KW-0275">Fatty acid biosynthesis</keyword>
<comment type="caution">
    <text evidence="6">The sequence shown here is derived from an EMBL/GenBank/DDBJ whole genome shotgun (WGS) entry which is preliminary data.</text>
</comment>
<dbReference type="PROSITE" id="PS50968">
    <property type="entry name" value="BIOTINYL_LIPOYL"/>
    <property type="match status" value="1"/>
</dbReference>
<evidence type="ECO:0000313" key="6">
    <source>
        <dbReference type="EMBL" id="RVT95821.1"/>
    </source>
</evidence>
<dbReference type="InterPro" id="IPR001249">
    <property type="entry name" value="AcCoA_biotinCC"/>
</dbReference>
<dbReference type="OrthoDB" id="5297413at2"/>
<dbReference type="AlphaFoldDB" id="A0A437MDV2"/>
<accession>A0A437MDV2</accession>
<dbReference type="Proteomes" id="UP000282957">
    <property type="component" value="Unassembled WGS sequence"/>
</dbReference>
<keyword evidence="4" id="KW-0444">Lipid biosynthesis</keyword>
<dbReference type="PANTHER" id="PTHR45266">
    <property type="entry name" value="OXALOACETATE DECARBOXYLASE ALPHA CHAIN"/>
    <property type="match status" value="1"/>
</dbReference>
<evidence type="ECO:0000259" key="5">
    <source>
        <dbReference type="PROSITE" id="PS50968"/>
    </source>
</evidence>
<sequence>MDLVKQLIALLPQSGASEIEVAEGGVRVRIVARGATSGAVVAAPVAAPPAMAAPPPTAEPVPAAAPAAGEIIVKATMHGVFHRAPAPGAPPFVEVGATVGKRQQLCILEAMKVFNAVNAPQEGTVTAILAENGTDVVLGQPLFTIKPA</sequence>
<comment type="function">
    <text evidence="1 4">This protein is a component of the acetyl coenzyme A carboxylase complex; first, biotin carboxylase catalyzes the carboxylation of the carrier protein and then the transcarboxylase transfers the carboxyl group to form malonyl-CoA.</text>
</comment>
<dbReference type="InterPro" id="IPR011053">
    <property type="entry name" value="Single_hybrid_motif"/>
</dbReference>
<organism evidence="6 7">
    <name type="scientific">Rhodovarius crocodyli</name>
    <dbReference type="NCBI Taxonomy" id="1979269"/>
    <lineage>
        <taxon>Bacteria</taxon>
        <taxon>Pseudomonadati</taxon>
        <taxon>Pseudomonadota</taxon>
        <taxon>Alphaproteobacteria</taxon>
        <taxon>Acetobacterales</taxon>
        <taxon>Roseomonadaceae</taxon>
        <taxon>Rhodovarius</taxon>
    </lineage>
</organism>
<gene>
    <name evidence="6" type="ORF">EOD42_15385</name>
</gene>
<dbReference type="GO" id="GO:0006633">
    <property type="term" value="P:fatty acid biosynthetic process"/>
    <property type="evidence" value="ECO:0007669"/>
    <property type="project" value="UniProtKB-UniPathway"/>
</dbReference>
<evidence type="ECO:0000256" key="1">
    <source>
        <dbReference type="ARBA" id="ARBA00003761"/>
    </source>
</evidence>
<reference evidence="6 7" key="1">
    <citation type="submission" date="2019-01" db="EMBL/GenBank/DDBJ databases">
        <authorList>
            <person name="Chen W.-M."/>
        </authorList>
    </citation>
    <scope>NUCLEOTIDE SEQUENCE [LARGE SCALE GENOMIC DNA]</scope>
    <source>
        <strain evidence="6 7">CCP-6</strain>
    </source>
</reference>
<dbReference type="CDD" id="cd06850">
    <property type="entry name" value="biotinyl_domain"/>
    <property type="match status" value="1"/>
</dbReference>
<keyword evidence="6" id="KW-0436">Ligase</keyword>